<feature type="domain" description="THIF-type NAD/FAD binding fold" evidence="3">
    <location>
        <begin position="7"/>
        <end position="363"/>
    </location>
</feature>
<comment type="similarity">
    <text evidence="1 2">Belongs to the ubiquitin-activating E1 family.</text>
</comment>
<keyword evidence="2" id="KW-0479">Metal-binding</keyword>
<dbReference type="Proteomes" id="UP000688137">
    <property type="component" value="Unassembled WGS sequence"/>
</dbReference>
<keyword evidence="2" id="KW-0862">Zinc</keyword>
<dbReference type="Pfam" id="PF00899">
    <property type="entry name" value="ThiF"/>
    <property type="match status" value="1"/>
</dbReference>
<gene>
    <name evidence="5" type="ORF">PPRIM_AZ9-3.1.T0740134</name>
</gene>
<dbReference type="AlphaFoldDB" id="A0A8S1NFE5"/>
<reference evidence="5" key="1">
    <citation type="submission" date="2021-01" db="EMBL/GenBank/DDBJ databases">
        <authorList>
            <consortium name="Genoscope - CEA"/>
            <person name="William W."/>
        </authorList>
    </citation>
    <scope>NUCLEOTIDE SEQUENCE</scope>
</reference>
<comment type="caution">
    <text evidence="5">The sequence shown here is derived from an EMBL/GenBank/DDBJ whole genome shotgun (WGS) entry which is preliminary data.</text>
</comment>
<evidence type="ECO:0000256" key="2">
    <source>
        <dbReference type="PIRNR" id="PIRNR039133"/>
    </source>
</evidence>
<dbReference type="InterPro" id="IPR030661">
    <property type="entry name" value="Uba2"/>
</dbReference>
<evidence type="ECO:0000313" key="6">
    <source>
        <dbReference type="Proteomes" id="UP000688137"/>
    </source>
</evidence>
<dbReference type="GO" id="GO:0005737">
    <property type="term" value="C:cytoplasm"/>
    <property type="evidence" value="ECO:0007669"/>
    <property type="project" value="TreeGrafter"/>
</dbReference>
<dbReference type="PANTHER" id="PTHR10953">
    <property type="entry name" value="UBIQUITIN-ACTIVATING ENZYME E1"/>
    <property type="match status" value="1"/>
</dbReference>
<evidence type="ECO:0000259" key="3">
    <source>
        <dbReference type="Pfam" id="PF00899"/>
    </source>
</evidence>
<keyword evidence="2" id="KW-0547">Nucleotide-binding</keyword>
<dbReference type="GO" id="GO:0031510">
    <property type="term" value="C:SUMO activating enzyme complex"/>
    <property type="evidence" value="ECO:0007669"/>
    <property type="project" value="TreeGrafter"/>
</dbReference>
<accession>A0A8S1NFE5</accession>
<keyword evidence="2" id="KW-0833">Ubl conjugation pathway</keyword>
<evidence type="ECO:0000259" key="4">
    <source>
        <dbReference type="Pfam" id="PF10585"/>
    </source>
</evidence>
<dbReference type="FunFam" id="3.40.50.720:FF:000864">
    <property type="entry name" value="SUMO-activating enzyme subunit"/>
    <property type="match status" value="1"/>
</dbReference>
<dbReference type="InterPro" id="IPR000594">
    <property type="entry name" value="ThiF_NAD_FAD-bd"/>
</dbReference>
<dbReference type="GO" id="GO:0019948">
    <property type="term" value="F:SUMO activating enzyme activity"/>
    <property type="evidence" value="ECO:0007669"/>
    <property type="project" value="TreeGrafter"/>
</dbReference>
<dbReference type="InterPro" id="IPR045886">
    <property type="entry name" value="ThiF/MoeB/HesA"/>
</dbReference>
<dbReference type="PANTHER" id="PTHR10953:SF5">
    <property type="entry name" value="SUMO-ACTIVATING ENZYME SUBUNIT 2"/>
    <property type="match status" value="1"/>
</dbReference>
<dbReference type="Pfam" id="PF10585">
    <property type="entry name" value="UBA_E1_SCCH"/>
    <property type="match status" value="1"/>
</dbReference>
<feature type="domain" description="Ubiquitin-activating enzyme SCCH" evidence="4">
    <location>
        <begin position="251"/>
        <end position="296"/>
    </location>
</feature>
<proteinExistence type="inferred from homology"/>
<comment type="pathway">
    <text evidence="2">Protein modification; protein sumoylation.</text>
</comment>
<name>A0A8S1NFE5_PARPR</name>
<comment type="subunit">
    <text evidence="2">Heterodimer.</text>
</comment>
<dbReference type="PIRSF" id="PIRSF039133">
    <property type="entry name" value="SUMO_E1B"/>
    <property type="match status" value="1"/>
</dbReference>
<dbReference type="InterPro" id="IPR019572">
    <property type="entry name" value="UBA_E1_SCCH"/>
</dbReference>
<keyword evidence="2" id="KW-0067">ATP-binding</keyword>
<keyword evidence="6" id="KW-1185">Reference proteome</keyword>
<dbReference type="EMBL" id="CAJJDM010000077">
    <property type="protein sequence ID" value="CAD8085434.1"/>
    <property type="molecule type" value="Genomic_DNA"/>
</dbReference>
<organism evidence="5 6">
    <name type="scientific">Paramecium primaurelia</name>
    <dbReference type="NCBI Taxonomy" id="5886"/>
    <lineage>
        <taxon>Eukaryota</taxon>
        <taxon>Sar</taxon>
        <taxon>Alveolata</taxon>
        <taxon>Ciliophora</taxon>
        <taxon>Intramacronucleata</taxon>
        <taxon>Oligohymenophorea</taxon>
        <taxon>Peniculida</taxon>
        <taxon>Parameciidae</taxon>
        <taxon>Paramecium</taxon>
    </lineage>
</organism>
<sequence length="539" mass="62440">MNYNYPNIRILMVGVGGIGCEILKIVSKFTFQEFHIIDMDTIEVSNLNRQFLFRLEHRGQSKSLVAAQTMKKMAPQLNIIAHFAAINTPGYTMDFFRQFDAVIMALDNAETRSYVNKVCQALGIFIVDAGSMGFKGQANAYYEGAICYDCYPIATTQKQYPACTIRSQPSTCTHCVIWSKYLFTQLFSGEVGILEVEGFDKSQPNSVFNKFFKGEEMPNSIDIVEHELIKKYHFAERKESLEELQGMWFYAYDELNHLGQLQYDKDDDLHVLFIYASTALRCRNFNIEQYDYQQIKSISGNIIHAIASTNSIVAALEIQRLISFIENYDKVKYFQDLNAASYVSTGKKERILTVKATKSNPLCNSCFKNQIYSKVDFTIIKVEDLVNSLKNYLNSEINIVSLSRIIWDDEDENDNIAIREKKLNELFKLDLDNRLIIKSIEEKFLAVLWLQHQADQVQIQFGSTKMEDKIFRFKNPLQHKKKERVRTQQEIKELKETEILPTKNQEKFKITTQKQTEILIDEEPNEQTGLNKKVEFVID</sequence>
<evidence type="ECO:0000256" key="1">
    <source>
        <dbReference type="ARBA" id="ARBA00005673"/>
    </source>
</evidence>
<protein>
    <recommendedName>
        <fullName evidence="2">SUMO-activating enzyme subunit</fullName>
    </recommendedName>
</protein>
<evidence type="ECO:0000313" key="5">
    <source>
        <dbReference type="EMBL" id="CAD8085434.1"/>
    </source>
</evidence>
<dbReference type="GO" id="GO:0016925">
    <property type="term" value="P:protein sumoylation"/>
    <property type="evidence" value="ECO:0007669"/>
    <property type="project" value="TreeGrafter"/>
</dbReference>